<feature type="compositionally biased region" description="Polar residues" evidence="3">
    <location>
        <begin position="8"/>
        <end position="19"/>
    </location>
</feature>
<dbReference type="STRING" id="2282107.A0A286U9N1"/>
<evidence type="ECO:0000313" key="4">
    <source>
        <dbReference type="EMBL" id="PAV16280.1"/>
    </source>
</evidence>
<dbReference type="Proteomes" id="UP000217199">
    <property type="component" value="Unassembled WGS sequence"/>
</dbReference>
<dbReference type="GO" id="GO:0005737">
    <property type="term" value="C:cytoplasm"/>
    <property type="evidence" value="ECO:0007669"/>
    <property type="project" value="TreeGrafter"/>
</dbReference>
<dbReference type="Gene3D" id="3.80.10.10">
    <property type="entry name" value="Ribonuclease Inhibitor"/>
    <property type="match status" value="3"/>
</dbReference>
<dbReference type="EMBL" id="NBII01000008">
    <property type="protein sequence ID" value="PAV16280.1"/>
    <property type="molecule type" value="Genomic_DNA"/>
</dbReference>
<evidence type="ECO:0008006" key="6">
    <source>
        <dbReference type="Google" id="ProtNLM"/>
    </source>
</evidence>
<feature type="region of interest" description="Disordered" evidence="3">
    <location>
        <begin position="1"/>
        <end position="71"/>
    </location>
</feature>
<dbReference type="PANTHER" id="PTHR48051">
    <property type="match status" value="1"/>
</dbReference>
<dbReference type="SUPFAM" id="SSF52058">
    <property type="entry name" value="L domain-like"/>
    <property type="match status" value="1"/>
</dbReference>
<dbReference type="SMART" id="SM00364">
    <property type="entry name" value="LRR_BAC"/>
    <property type="match status" value="4"/>
</dbReference>
<gene>
    <name evidence="4" type="ORF">PNOK_0790000</name>
</gene>
<evidence type="ECO:0000256" key="2">
    <source>
        <dbReference type="ARBA" id="ARBA00022737"/>
    </source>
</evidence>
<evidence type="ECO:0000313" key="5">
    <source>
        <dbReference type="Proteomes" id="UP000217199"/>
    </source>
</evidence>
<dbReference type="InterPro" id="IPR003591">
    <property type="entry name" value="Leu-rich_rpt_typical-subtyp"/>
</dbReference>
<keyword evidence="5" id="KW-1185">Reference proteome</keyword>
<protein>
    <recommendedName>
        <fullName evidence="6">L domain-like protein</fullName>
    </recommendedName>
</protein>
<comment type="caution">
    <text evidence="4">The sequence shown here is derived from an EMBL/GenBank/DDBJ whole genome shotgun (WGS) entry which is preliminary data.</text>
</comment>
<evidence type="ECO:0000256" key="3">
    <source>
        <dbReference type="SAM" id="MobiDB-lite"/>
    </source>
</evidence>
<dbReference type="Pfam" id="PF13516">
    <property type="entry name" value="LRR_6"/>
    <property type="match status" value="1"/>
</dbReference>
<sequence>MSRVPRASPSNSNLRSQARSPSTPLKSPSRSSSNLRVPTVGRGAARTRPVSPSRQTAQAVEKPIDPPKEKLSLKEQIALKRAEAKKAADAQKTANDNALIGADVDAIPAIPVKASEDINDLGRWSIRETVERARNTGNITLSSRSLPCIPSCLFEIHLGIIPKPLDSVIEPDYPVDENPRRIGNKQTSWFEAQDLVVLKARSNEIVAIQPELSLFGSLKVIDLHSNRLSSLPSSLTILSSLTTLDVSNNNLSEFPPSLFSLPALTTLNLANNNLRALPFAQFSCSVDLQNSIDTGSFFQPEVSRAAEPLPSLHALDVGHNKLTAGGIDISHIPAGIQRLTLSHNPLGKSNELFIALGGLKNLQEIHADHVTIKDDSFDQRITKEFPKLQTLDLSETDVTEQTIRSYFANSSRAIDLNFEATTASPTPNELRVLVGKKVIRETWEIEAEKNYLKKKKSTIGIRSEKRPEVVEKEPWELEAENGLNTKAGLRRAQLAAASSSGGSTKSLVVSKAEVAPKPKVVTPKVKAIEKEQWEIEAEQGLLTEGGRRRLRAQQAAETSKKDTSTQSESTGQKTVRSNTSLSNSSYYSTVDKSLKLPSSTPPSRSHVRAFSMAASMHQQNGTTEDLLVPVPTLPLSVISRQDFASTLQVLDLSNRRADPSFVFPSESLLSASEGTGGILPRLSELILDGCGLTNLVSVAYESENGTTSTTKQRSLIELIANTFPSLSVLDLSYNALTSEGLLVSALEKLLVPSESGRGGLRILRLRGNRISALDAFEPVANLFRGNRRVAEWRLEELDVRDNEIGRLSPLLGLLPLDVFLVDGNVFRIPQRKIWEREGTKGLLSWLRGRIE</sequence>
<feature type="compositionally biased region" description="Basic and acidic residues" evidence="3">
    <location>
        <begin position="62"/>
        <end position="71"/>
    </location>
</feature>
<proteinExistence type="predicted"/>
<dbReference type="PANTHER" id="PTHR48051:SF46">
    <property type="entry name" value="LEUCINE RICH REPEAT-CONTAINING DOMAIN PROTEIN"/>
    <property type="match status" value="1"/>
</dbReference>
<dbReference type="InterPro" id="IPR050216">
    <property type="entry name" value="LRR_domain-containing"/>
</dbReference>
<accession>A0A286U9N1</accession>
<dbReference type="Pfam" id="PF13855">
    <property type="entry name" value="LRR_8"/>
    <property type="match status" value="1"/>
</dbReference>
<dbReference type="InParanoid" id="A0A286U9N1"/>
<keyword evidence="1" id="KW-0433">Leucine-rich repeat</keyword>
<dbReference type="PROSITE" id="PS51450">
    <property type="entry name" value="LRR"/>
    <property type="match status" value="3"/>
</dbReference>
<feature type="compositionally biased region" description="Low complexity" evidence="3">
    <location>
        <begin position="20"/>
        <end position="33"/>
    </location>
</feature>
<organism evidence="4 5">
    <name type="scientific">Pyrrhoderma noxium</name>
    <dbReference type="NCBI Taxonomy" id="2282107"/>
    <lineage>
        <taxon>Eukaryota</taxon>
        <taxon>Fungi</taxon>
        <taxon>Dikarya</taxon>
        <taxon>Basidiomycota</taxon>
        <taxon>Agaricomycotina</taxon>
        <taxon>Agaricomycetes</taxon>
        <taxon>Hymenochaetales</taxon>
        <taxon>Hymenochaetaceae</taxon>
        <taxon>Pyrrhoderma</taxon>
    </lineage>
</organism>
<dbReference type="InterPro" id="IPR001611">
    <property type="entry name" value="Leu-rich_rpt"/>
</dbReference>
<dbReference type="InterPro" id="IPR032675">
    <property type="entry name" value="LRR_dom_sf"/>
</dbReference>
<feature type="region of interest" description="Disordered" evidence="3">
    <location>
        <begin position="544"/>
        <end position="585"/>
    </location>
</feature>
<dbReference type="SMART" id="SM00368">
    <property type="entry name" value="LRR_RI"/>
    <property type="match status" value="2"/>
</dbReference>
<dbReference type="OrthoDB" id="1517790at2759"/>
<name>A0A286U9N1_9AGAM</name>
<dbReference type="AlphaFoldDB" id="A0A286U9N1"/>
<dbReference type="SMART" id="SM00369">
    <property type="entry name" value="LRR_TYP"/>
    <property type="match status" value="7"/>
</dbReference>
<keyword evidence="2" id="KW-0677">Repeat</keyword>
<feature type="compositionally biased region" description="Polar residues" evidence="3">
    <location>
        <begin position="564"/>
        <end position="576"/>
    </location>
</feature>
<evidence type="ECO:0000256" key="1">
    <source>
        <dbReference type="ARBA" id="ARBA00022614"/>
    </source>
</evidence>
<reference evidence="4 5" key="1">
    <citation type="journal article" date="2017" name="Mol. Ecol.">
        <title>Comparative and population genomic landscape of Phellinus noxius: A hypervariable fungus causing root rot in trees.</title>
        <authorList>
            <person name="Chung C.L."/>
            <person name="Lee T.J."/>
            <person name="Akiba M."/>
            <person name="Lee H.H."/>
            <person name="Kuo T.H."/>
            <person name="Liu D."/>
            <person name="Ke H.M."/>
            <person name="Yokoi T."/>
            <person name="Roa M.B."/>
            <person name="Lu M.J."/>
            <person name="Chang Y.Y."/>
            <person name="Ann P.J."/>
            <person name="Tsai J.N."/>
            <person name="Chen C.Y."/>
            <person name="Tzean S.S."/>
            <person name="Ota Y."/>
            <person name="Hattori T."/>
            <person name="Sahashi N."/>
            <person name="Liou R.F."/>
            <person name="Kikuchi T."/>
            <person name="Tsai I.J."/>
        </authorList>
    </citation>
    <scope>NUCLEOTIDE SEQUENCE [LARGE SCALE GENOMIC DNA]</scope>
    <source>
        <strain evidence="4 5">FFPRI411160</strain>
    </source>
</reference>